<comment type="caution">
    <text evidence="1">The sequence shown here is derived from an EMBL/GenBank/DDBJ whole genome shotgun (WGS) entry which is preliminary data.</text>
</comment>
<dbReference type="EMBL" id="CM023473">
    <property type="protein sequence ID" value="KAH7953324.1"/>
    <property type="molecule type" value="Genomic_DNA"/>
</dbReference>
<proteinExistence type="predicted"/>
<sequence>MRAVDSPFKLIKVDMDQPANVVATPKIDLGFAMKNALRKAQKLSDLTILEFKRDCATFVKNCAKKIAERSPLKFKLTRESSSLDPACTLIPELGESCLTDALKVVTEH</sequence>
<name>A0ACB8CVV9_DERSI</name>
<evidence type="ECO:0000313" key="1">
    <source>
        <dbReference type="EMBL" id="KAH7953324.1"/>
    </source>
</evidence>
<keyword evidence="2" id="KW-1185">Reference proteome</keyword>
<accession>A0ACB8CVV9</accession>
<gene>
    <name evidence="1" type="ORF">HPB49_007171</name>
</gene>
<organism evidence="1 2">
    <name type="scientific">Dermacentor silvarum</name>
    <name type="common">Tick</name>
    <dbReference type="NCBI Taxonomy" id="543639"/>
    <lineage>
        <taxon>Eukaryota</taxon>
        <taxon>Metazoa</taxon>
        <taxon>Ecdysozoa</taxon>
        <taxon>Arthropoda</taxon>
        <taxon>Chelicerata</taxon>
        <taxon>Arachnida</taxon>
        <taxon>Acari</taxon>
        <taxon>Parasitiformes</taxon>
        <taxon>Ixodida</taxon>
        <taxon>Ixodoidea</taxon>
        <taxon>Ixodidae</taxon>
        <taxon>Rhipicephalinae</taxon>
        <taxon>Dermacentor</taxon>
    </lineage>
</organism>
<protein>
    <submittedName>
        <fullName evidence="1">Uncharacterized protein</fullName>
    </submittedName>
</protein>
<reference evidence="1" key="1">
    <citation type="submission" date="2020-05" db="EMBL/GenBank/DDBJ databases">
        <title>Large-scale comparative analyses of tick genomes elucidate their genetic diversity and vector capacities.</title>
        <authorList>
            <person name="Jia N."/>
            <person name="Wang J."/>
            <person name="Shi W."/>
            <person name="Du L."/>
            <person name="Sun Y."/>
            <person name="Zhan W."/>
            <person name="Jiang J."/>
            <person name="Wang Q."/>
            <person name="Zhang B."/>
            <person name="Ji P."/>
            <person name="Sakyi L.B."/>
            <person name="Cui X."/>
            <person name="Yuan T."/>
            <person name="Jiang B."/>
            <person name="Yang W."/>
            <person name="Lam T.T.-Y."/>
            <person name="Chang Q."/>
            <person name="Ding S."/>
            <person name="Wang X."/>
            <person name="Zhu J."/>
            <person name="Ruan X."/>
            <person name="Zhao L."/>
            <person name="Wei J."/>
            <person name="Que T."/>
            <person name="Du C."/>
            <person name="Cheng J."/>
            <person name="Dai P."/>
            <person name="Han X."/>
            <person name="Huang E."/>
            <person name="Gao Y."/>
            <person name="Liu J."/>
            <person name="Shao H."/>
            <person name="Ye R."/>
            <person name="Li L."/>
            <person name="Wei W."/>
            <person name="Wang X."/>
            <person name="Wang C."/>
            <person name="Yang T."/>
            <person name="Huo Q."/>
            <person name="Li W."/>
            <person name="Guo W."/>
            <person name="Chen H."/>
            <person name="Zhou L."/>
            <person name="Ni X."/>
            <person name="Tian J."/>
            <person name="Zhou Y."/>
            <person name="Sheng Y."/>
            <person name="Liu T."/>
            <person name="Pan Y."/>
            <person name="Xia L."/>
            <person name="Li J."/>
            <person name="Zhao F."/>
            <person name="Cao W."/>
        </authorList>
    </citation>
    <scope>NUCLEOTIDE SEQUENCE</scope>
    <source>
        <strain evidence="1">Dsil-2018</strain>
    </source>
</reference>
<evidence type="ECO:0000313" key="2">
    <source>
        <dbReference type="Proteomes" id="UP000821865"/>
    </source>
</evidence>
<dbReference type="Proteomes" id="UP000821865">
    <property type="component" value="Chromosome 4"/>
</dbReference>